<dbReference type="HOGENOM" id="CLU_1007335_0_0_7"/>
<keyword evidence="1" id="KW-1133">Transmembrane helix</keyword>
<organism evidence="2 3">
    <name type="scientific">Desulfotalea psychrophila (strain LSv54 / DSM 12343)</name>
    <dbReference type="NCBI Taxonomy" id="177439"/>
    <lineage>
        <taxon>Bacteria</taxon>
        <taxon>Pseudomonadati</taxon>
        <taxon>Thermodesulfobacteriota</taxon>
        <taxon>Desulfobulbia</taxon>
        <taxon>Desulfobulbales</taxon>
        <taxon>Desulfocapsaceae</taxon>
        <taxon>Desulfotalea</taxon>
    </lineage>
</organism>
<proteinExistence type="predicted"/>
<gene>
    <name evidence="2" type="ordered locus">DP2048</name>
</gene>
<name>Q6ALJ8_DESPS</name>
<keyword evidence="1" id="KW-0472">Membrane</keyword>
<feature type="transmembrane region" description="Helical" evidence="1">
    <location>
        <begin position="36"/>
        <end position="55"/>
    </location>
</feature>
<evidence type="ECO:0000313" key="3">
    <source>
        <dbReference type="Proteomes" id="UP000000602"/>
    </source>
</evidence>
<dbReference type="STRING" id="177439.DP2048"/>
<feature type="transmembrane region" description="Helical" evidence="1">
    <location>
        <begin position="61"/>
        <end position="81"/>
    </location>
</feature>
<dbReference type="Proteomes" id="UP000000602">
    <property type="component" value="Chromosome"/>
</dbReference>
<evidence type="ECO:0008006" key="4">
    <source>
        <dbReference type="Google" id="ProtNLM"/>
    </source>
</evidence>
<keyword evidence="3" id="KW-1185">Reference proteome</keyword>
<dbReference type="AlphaFoldDB" id="Q6ALJ8"/>
<protein>
    <recommendedName>
        <fullName evidence="4">DUF4145 domain-containing protein</fullName>
    </recommendedName>
</protein>
<evidence type="ECO:0000256" key="1">
    <source>
        <dbReference type="SAM" id="Phobius"/>
    </source>
</evidence>
<accession>Q6ALJ8</accession>
<dbReference type="KEGG" id="dps:DP2048"/>
<dbReference type="EMBL" id="CR522870">
    <property type="protein sequence ID" value="CAG36777.1"/>
    <property type="molecule type" value="Genomic_DNA"/>
</dbReference>
<keyword evidence="1" id="KW-0812">Transmembrane</keyword>
<reference evidence="3" key="1">
    <citation type="journal article" date="2004" name="Environ. Microbiol.">
        <title>The genome of Desulfotalea psychrophila, a sulfate-reducing bacterium from permanently cold Arctic sediments.</title>
        <authorList>
            <person name="Rabus R."/>
            <person name="Ruepp A."/>
            <person name="Frickey T."/>
            <person name="Rattei T."/>
            <person name="Fartmann B."/>
            <person name="Stark M."/>
            <person name="Bauer M."/>
            <person name="Zibat A."/>
            <person name="Lombardot T."/>
            <person name="Becker I."/>
            <person name="Amann J."/>
            <person name="Gellner K."/>
            <person name="Teeling H."/>
            <person name="Leuschner W.D."/>
            <person name="Gloeckner F.-O."/>
            <person name="Lupas A.N."/>
            <person name="Amann R."/>
            <person name="Klenk H.-P."/>
        </authorList>
    </citation>
    <scope>NUCLEOTIDE SEQUENCE [LARGE SCALE GENOMIC DNA]</scope>
    <source>
        <strain evidence="3">DSM 12343 / LSv54</strain>
    </source>
</reference>
<sequence>MISVDFPHLTPMSKLMSKVSPLETIKKILFFDTFPFLCRLIATTLILLAFYSIGIPPEKDLNPSAIMLLVFSAFFFLLPIAKKMSIGRLLTYEKQVEKVKTEVSEFKTETREFLGIYSNMITAISNTVNQTVNVNLPGQAEAQQAKEDLDASIEKPEEASTIEKSVSTFIREADGDFNFALAKLRMEIEKSLREALRKRTITADPHAMKGTFLSARQLFRQFTIQYPKYENMRSSFDYILKVCNAAIHGQQVSERYAHEAIYMGTRMLKEIKSASE</sequence>
<evidence type="ECO:0000313" key="2">
    <source>
        <dbReference type="EMBL" id="CAG36777.1"/>
    </source>
</evidence>